<reference evidence="1 2" key="1">
    <citation type="submission" date="2020-08" db="EMBL/GenBank/DDBJ databases">
        <title>Genomic Encyclopedia of Type Strains, Phase IV (KMG-IV): sequencing the most valuable type-strain genomes for metagenomic binning, comparative biology and taxonomic classification.</title>
        <authorList>
            <person name="Goeker M."/>
        </authorList>
    </citation>
    <scope>NUCLEOTIDE SEQUENCE [LARGE SCALE GENOMIC DNA]</scope>
    <source>
        <strain evidence="1 2">DSM 17328</strain>
    </source>
</reference>
<dbReference type="AlphaFoldDB" id="A0A7W7B4Q2"/>
<name>A0A7W7B4Q2_9SPHN</name>
<comment type="caution">
    <text evidence="1">The sequence shown here is derived from an EMBL/GenBank/DDBJ whole genome shotgun (WGS) entry which is preliminary data.</text>
</comment>
<sequence length="106" mass="11317">MPAIGYVQRQADGSFKGSIKTLSVNAEVTILPNRGKSGDQPDYRVVSNGVELGGGWVRTGEVSGREYVRLAMSAPELGARTLYANLGRAAGQDDDDTYAIIWNPGD</sequence>
<gene>
    <name evidence="1" type="ORF">GGQ98_003627</name>
</gene>
<dbReference type="InterPro" id="IPR007948">
    <property type="entry name" value="DUF736"/>
</dbReference>
<dbReference type="Pfam" id="PF05284">
    <property type="entry name" value="DUF736"/>
    <property type="match status" value="1"/>
</dbReference>
<accession>A0A7W7B4Q2</accession>
<protein>
    <submittedName>
        <fullName evidence="1">Uncharacterized protein (DUF736 family)</fullName>
    </submittedName>
</protein>
<dbReference type="Proteomes" id="UP000566324">
    <property type="component" value="Unassembled WGS sequence"/>
</dbReference>
<keyword evidence="2" id="KW-1185">Reference proteome</keyword>
<proteinExistence type="predicted"/>
<evidence type="ECO:0000313" key="2">
    <source>
        <dbReference type="Proteomes" id="UP000566324"/>
    </source>
</evidence>
<organism evidence="1 2">
    <name type="scientific">Sphingosinicella soli</name>
    <dbReference type="NCBI Taxonomy" id="333708"/>
    <lineage>
        <taxon>Bacteria</taxon>
        <taxon>Pseudomonadati</taxon>
        <taxon>Pseudomonadota</taxon>
        <taxon>Alphaproteobacteria</taxon>
        <taxon>Sphingomonadales</taxon>
        <taxon>Sphingosinicellaceae</taxon>
        <taxon>Sphingosinicella</taxon>
    </lineage>
</organism>
<dbReference type="RefSeq" id="WP_184072036.1">
    <property type="nucleotide sequence ID" value="NZ_JACHNZ010000079.1"/>
</dbReference>
<evidence type="ECO:0000313" key="1">
    <source>
        <dbReference type="EMBL" id="MBB4633969.1"/>
    </source>
</evidence>
<dbReference type="EMBL" id="JACHNZ010000079">
    <property type="protein sequence ID" value="MBB4633969.1"/>
    <property type="molecule type" value="Genomic_DNA"/>
</dbReference>